<accession>A0ABS9UED1</accession>
<name>A0ABS9UED1_9BACL</name>
<organism evidence="1 2">
    <name type="scientific">Solibacillus palustris</name>
    <dbReference type="NCBI Taxonomy" id="2908203"/>
    <lineage>
        <taxon>Bacteria</taxon>
        <taxon>Bacillati</taxon>
        <taxon>Bacillota</taxon>
        <taxon>Bacilli</taxon>
        <taxon>Bacillales</taxon>
        <taxon>Caryophanaceae</taxon>
        <taxon>Solibacillus</taxon>
    </lineage>
</organism>
<dbReference type="Gene3D" id="3.60.21.10">
    <property type="match status" value="1"/>
</dbReference>
<protein>
    <submittedName>
        <fullName evidence="1">Uncharacterized protein</fullName>
    </submittedName>
</protein>
<evidence type="ECO:0000313" key="2">
    <source>
        <dbReference type="Proteomes" id="UP001316087"/>
    </source>
</evidence>
<keyword evidence="2" id="KW-1185">Reference proteome</keyword>
<dbReference type="EMBL" id="JAKZFC010000004">
    <property type="protein sequence ID" value="MCH7322515.1"/>
    <property type="molecule type" value="Genomic_DNA"/>
</dbReference>
<reference evidence="1 2" key="1">
    <citation type="submission" date="2022-03" db="EMBL/GenBank/DDBJ databases">
        <authorList>
            <person name="Jo J.-H."/>
            <person name="Im W.-T."/>
        </authorList>
    </citation>
    <scope>NUCLEOTIDE SEQUENCE [LARGE SCALE GENOMIC DNA]</scope>
    <source>
        <strain evidence="1 2">MA9</strain>
    </source>
</reference>
<sequence>MTLLRSYATKILCNARSVGIELVDATYVILDGSFGTNTIQFVRVPYDRAAELQAARELWLDSVSLFVFSEKS</sequence>
<dbReference type="Proteomes" id="UP001316087">
    <property type="component" value="Unassembled WGS sequence"/>
</dbReference>
<gene>
    <name evidence="1" type="ORF">LZ480_11490</name>
</gene>
<dbReference type="InterPro" id="IPR029052">
    <property type="entry name" value="Metallo-depent_PP-like"/>
</dbReference>
<comment type="caution">
    <text evidence="1">The sequence shown here is derived from an EMBL/GenBank/DDBJ whole genome shotgun (WGS) entry which is preliminary data.</text>
</comment>
<proteinExistence type="predicted"/>
<dbReference type="RefSeq" id="WP_241369585.1">
    <property type="nucleotide sequence ID" value="NZ_JAKZFC010000004.1"/>
</dbReference>
<evidence type="ECO:0000313" key="1">
    <source>
        <dbReference type="EMBL" id="MCH7322515.1"/>
    </source>
</evidence>